<evidence type="ECO:0000313" key="2">
    <source>
        <dbReference type="Proteomes" id="UP001604336"/>
    </source>
</evidence>
<keyword evidence="2" id="KW-1185">Reference proteome</keyword>
<dbReference type="EMBL" id="JBFOLK010000004">
    <property type="protein sequence ID" value="KAL2518752.1"/>
    <property type="molecule type" value="Genomic_DNA"/>
</dbReference>
<accession>A0ABD1U193</accession>
<proteinExistence type="predicted"/>
<gene>
    <name evidence="1" type="ORF">Adt_14999</name>
</gene>
<comment type="caution">
    <text evidence="1">The sequence shown here is derived from an EMBL/GenBank/DDBJ whole genome shotgun (WGS) entry which is preliminary data.</text>
</comment>
<protein>
    <submittedName>
        <fullName evidence="1">Uncharacterized protein</fullName>
    </submittedName>
</protein>
<evidence type="ECO:0000313" key="1">
    <source>
        <dbReference type="EMBL" id="KAL2518752.1"/>
    </source>
</evidence>
<dbReference type="Proteomes" id="UP001604336">
    <property type="component" value="Unassembled WGS sequence"/>
</dbReference>
<organism evidence="1 2">
    <name type="scientific">Abeliophyllum distichum</name>
    <dbReference type="NCBI Taxonomy" id="126358"/>
    <lineage>
        <taxon>Eukaryota</taxon>
        <taxon>Viridiplantae</taxon>
        <taxon>Streptophyta</taxon>
        <taxon>Embryophyta</taxon>
        <taxon>Tracheophyta</taxon>
        <taxon>Spermatophyta</taxon>
        <taxon>Magnoliopsida</taxon>
        <taxon>eudicotyledons</taxon>
        <taxon>Gunneridae</taxon>
        <taxon>Pentapetalae</taxon>
        <taxon>asterids</taxon>
        <taxon>lamiids</taxon>
        <taxon>Lamiales</taxon>
        <taxon>Oleaceae</taxon>
        <taxon>Forsythieae</taxon>
        <taxon>Abeliophyllum</taxon>
    </lineage>
</organism>
<name>A0ABD1U193_9LAMI</name>
<reference evidence="2" key="1">
    <citation type="submission" date="2024-07" db="EMBL/GenBank/DDBJ databases">
        <title>Two chromosome-level genome assemblies of Korean endemic species Abeliophyllum distichum and Forsythia ovata (Oleaceae).</title>
        <authorList>
            <person name="Jang H."/>
        </authorList>
    </citation>
    <scope>NUCLEOTIDE SEQUENCE [LARGE SCALE GENOMIC DNA]</scope>
</reference>
<sequence length="106" mass="11998">MRPHGYKRVCELDIPIFDLGISTQQDTERCHVEVETGSLTRNKRRTRSESQQCTEVVLRKMGFESPGNLLDNGLVFSKEDLRSIDESVQKIGTSIIKGKSKVCTKI</sequence>
<dbReference type="AlphaFoldDB" id="A0ABD1U193"/>